<dbReference type="CDD" id="cd08916">
    <property type="entry name" value="TrHb3_P"/>
    <property type="match status" value="1"/>
</dbReference>
<dbReference type="GO" id="GO:0020037">
    <property type="term" value="F:heme binding"/>
    <property type="evidence" value="ECO:0007669"/>
    <property type="project" value="InterPro"/>
</dbReference>
<dbReference type="GO" id="GO:0046872">
    <property type="term" value="F:metal ion binding"/>
    <property type="evidence" value="ECO:0007669"/>
    <property type="project" value="UniProtKB-KW"/>
</dbReference>
<evidence type="ECO:0000256" key="3">
    <source>
        <dbReference type="ARBA" id="ARBA00022723"/>
    </source>
</evidence>
<dbReference type="SUPFAM" id="SSF46458">
    <property type="entry name" value="Globin-like"/>
    <property type="match status" value="1"/>
</dbReference>
<dbReference type="Gene3D" id="1.10.490.10">
    <property type="entry name" value="Globins"/>
    <property type="match status" value="1"/>
</dbReference>
<gene>
    <name evidence="5" type="ORF">MNBD_GAMMA08-2646</name>
</gene>
<dbReference type="EMBL" id="UOFH01000242">
    <property type="protein sequence ID" value="VAW63185.1"/>
    <property type="molecule type" value="Genomic_DNA"/>
</dbReference>
<organism evidence="5">
    <name type="scientific">hydrothermal vent metagenome</name>
    <dbReference type="NCBI Taxonomy" id="652676"/>
    <lineage>
        <taxon>unclassified sequences</taxon>
        <taxon>metagenomes</taxon>
        <taxon>ecological metagenomes</taxon>
    </lineage>
</organism>
<evidence type="ECO:0008006" key="6">
    <source>
        <dbReference type="Google" id="ProtNLM"/>
    </source>
</evidence>
<name>A0A3B0X4D9_9ZZZZ</name>
<reference evidence="5" key="1">
    <citation type="submission" date="2018-06" db="EMBL/GenBank/DDBJ databases">
        <authorList>
            <person name="Zhirakovskaya E."/>
        </authorList>
    </citation>
    <scope>NUCLEOTIDE SEQUENCE</scope>
</reference>
<dbReference type="AlphaFoldDB" id="A0A3B0X4D9"/>
<dbReference type="GO" id="GO:0019825">
    <property type="term" value="F:oxygen binding"/>
    <property type="evidence" value="ECO:0007669"/>
    <property type="project" value="InterPro"/>
</dbReference>
<evidence type="ECO:0000256" key="2">
    <source>
        <dbReference type="ARBA" id="ARBA00022617"/>
    </source>
</evidence>
<dbReference type="InterPro" id="IPR001486">
    <property type="entry name" value="Hemoglobin_trunc"/>
</dbReference>
<sequence length="127" mass="14978">MPTPPTYEEIENVIHVFYEKVMQHPQLGHFFARLENFAEHEKRIVDFWWISMGGKLEHPPKIDMIGKHIPLDIKQADLETWLALFSETLQQQLAEDKACYWMDKVRVIAARLKQIIIDKQPLGVQIK</sequence>
<dbReference type="Pfam" id="PF01152">
    <property type="entry name" value="Bac_globin"/>
    <property type="match status" value="1"/>
</dbReference>
<keyword evidence="4" id="KW-0408">Iron</keyword>
<keyword evidence="2" id="KW-0349">Heme</keyword>
<keyword evidence="3" id="KW-0479">Metal-binding</keyword>
<evidence type="ECO:0000256" key="4">
    <source>
        <dbReference type="ARBA" id="ARBA00023004"/>
    </source>
</evidence>
<evidence type="ECO:0000256" key="1">
    <source>
        <dbReference type="ARBA" id="ARBA00022448"/>
    </source>
</evidence>
<keyword evidence="1" id="KW-0813">Transport</keyword>
<evidence type="ECO:0000313" key="5">
    <source>
        <dbReference type="EMBL" id="VAW63185.1"/>
    </source>
</evidence>
<dbReference type="InterPro" id="IPR012292">
    <property type="entry name" value="Globin/Proto"/>
</dbReference>
<dbReference type="InterPro" id="IPR009050">
    <property type="entry name" value="Globin-like_sf"/>
</dbReference>
<proteinExistence type="predicted"/>
<protein>
    <recommendedName>
        <fullName evidence="6">Hemoglobins</fullName>
    </recommendedName>
</protein>
<accession>A0A3B0X4D9</accession>